<dbReference type="InterPro" id="IPR023631">
    <property type="entry name" value="Amidase_dom"/>
</dbReference>
<keyword evidence="2" id="KW-0378">Hydrolase</keyword>
<dbReference type="PANTHER" id="PTHR45847">
    <property type="entry name" value="FATTY ACID AMIDE HYDROLASE"/>
    <property type="match status" value="1"/>
</dbReference>
<gene>
    <name evidence="6" type="ORF">JYZ213_LOCUS11788</name>
    <name evidence="7" type="ORF">OXD698_LOCUS27229</name>
</gene>
<dbReference type="Gene3D" id="3.90.1300.10">
    <property type="entry name" value="Amidase signature (AS) domain"/>
    <property type="match status" value="1"/>
</dbReference>
<dbReference type="InterPro" id="IPR024336">
    <property type="entry name" value="tRNA_splic_suSen54_N"/>
</dbReference>
<comment type="caution">
    <text evidence="7">The sequence shown here is derived from an EMBL/GenBank/DDBJ whole genome shotgun (WGS) entry which is preliminary data.</text>
</comment>
<accession>A0A819LFN7</accession>
<dbReference type="InterPro" id="IPR052096">
    <property type="entry name" value="Endocannabinoid_amidase"/>
</dbReference>
<organism evidence="7 8">
    <name type="scientific">Adineta steineri</name>
    <dbReference type="NCBI Taxonomy" id="433720"/>
    <lineage>
        <taxon>Eukaryota</taxon>
        <taxon>Metazoa</taxon>
        <taxon>Spiralia</taxon>
        <taxon>Gnathifera</taxon>
        <taxon>Rotifera</taxon>
        <taxon>Eurotatoria</taxon>
        <taxon>Bdelloidea</taxon>
        <taxon>Adinetida</taxon>
        <taxon>Adinetidae</taxon>
        <taxon>Adineta</taxon>
    </lineage>
</organism>
<protein>
    <recommendedName>
        <fullName evidence="9">Amidase domain-containing protein</fullName>
    </recommendedName>
</protein>
<proteinExistence type="inferred from homology"/>
<reference evidence="7" key="1">
    <citation type="submission" date="2021-02" db="EMBL/GenBank/DDBJ databases">
        <authorList>
            <person name="Nowell W R."/>
        </authorList>
    </citation>
    <scope>NUCLEOTIDE SEQUENCE</scope>
</reference>
<evidence type="ECO:0000313" key="8">
    <source>
        <dbReference type="Proteomes" id="UP000663844"/>
    </source>
</evidence>
<evidence type="ECO:0000313" key="6">
    <source>
        <dbReference type="EMBL" id="CAF0924172.1"/>
    </source>
</evidence>
<sequence>MTHHRRQLITDLDTHLTKLSIPYQCRKSSLSCGIWNTSLNMIEIIQQHRSAAKCFQSMGITKYSKLYIYPEEAIYMMQSSLLQVSLNNSNEKHNFPLSLDEAYSLWFNQSLLNLQHLHVYQYLTRIGFILIRHQSQTATVEKKEIPSSATTHTTSKRKRSEFEEESAEHQENEHHDETYLCPIHLSSDCQRLWFPNYTDESPINIKNYPRLIFPSKLSSIQIDWVPSDFNTKISNVQLTIYENNISIPRPSYSLIRSIDLQSHATIYQRLSSFSSQSDETIPPSVSSNIFFDMYTPRKSFRKTQPGPPDYYIRIQNGNDEFNFKEIYKELQEKTLTAVVHKGDMLPIYSWSISIVVGLFILNWCRNRLKQSNYRSIANERAQRKRQARDKHREELLHLLRTKYSTKLPDRSIVERISRSTAVELLDGLEKNEFTYTQVILVLSLRSIKIGKEINCTTEEFFDQAIEYAEQFDKDHTNNHEKLLLKGIPISIKDHIDQKGADSSMGIAMKNFRPSSKDSLIVQLLKEQGALAGFVRTSTIQGMMLPETENETYGIATNPFDSTRTTGGSSGGCGALVASCGTPISIGTDIGGSIRIPAHFCGIFGFKPTPGRISNVGITVPSPKNIPGETNIRATAGPLARCTDDLVLVMRSFLQENLWHNDPYLCRQPWRDERFQDKKRLTIGFYTNDNWFPPAPACIRAVNEAADALRKLGHTVIPYTPINVQEAMRLILGIIGADGAAHFLESLENEPYNPIYRPLVYAAKLPNFLRPFLARLMCIVGERRNANTVRSIGSKSAYEYFDLIIDLKNYMNTWLDDLRKNKIDLLLTPVNALPAFRRGQSGHLFNACSYTCLFNVLHLPAGVVPMTLVRDDEQYYEDIGHLNNDIALSMAKETCRQSAGLPVGVQLVGWPNDDERVLCVMKELESSIEKIQSRMSKFAENIDIFTG</sequence>
<evidence type="ECO:0000259" key="4">
    <source>
        <dbReference type="Pfam" id="PF01425"/>
    </source>
</evidence>
<dbReference type="EMBL" id="CAJOAZ010002798">
    <property type="protein sequence ID" value="CAF3960581.1"/>
    <property type="molecule type" value="Genomic_DNA"/>
</dbReference>
<dbReference type="PROSITE" id="PS00571">
    <property type="entry name" value="AMIDASES"/>
    <property type="match status" value="1"/>
</dbReference>
<comment type="similarity">
    <text evidence="1">Belongs to the amidase family.</text>
</comment>
<dbReference type="GO" id="GO:0004040">
    <property type="term" value="F:amidase activity"/>
    <property type="evidence" value="ECO:0007669"/>
    <property type="project" value="TreeGrafter"/>
</dbReference>
<dbReference type="InterPro" id="IPR020556">
    <property type="entry name" value="Amidase_CS"/>
</dbReference>
<feature type="domain" description="Amidase" evidence="4">
    <location>
        <begin position="445"/>
        <end position="917"/>
    </location>
</feature>
<dbReference type="GO" id="GO:0017064">
    <property type="term" value="F:fatty acid amide hydrolase activity"/>
    <property type="evidence" value="ECO:0007669"/>
    <property type="project" value="TreeGrafter"/>
</dbReference>
<evidence type="ECO:0008006" key="9">
    <source>
        <dbReference type="Google" id="ProtNLM"/>
    </source>
</evidence>
<dbReference type="Proteomes" id="UP000663845">
    <property type="component" value="Unassembled WGS sequence"/>
</dbReference>
<dbReference type="Pfam" id="PF12928">
    <property type="entry name" value="tRNA_int_end_N2"/>
    <property type="match status" value="1"/>
</dbReference>
<name>A0A819LFN7_9BILA</name>
<dbReference type="PANTHER" id="PTHR45847:SF6">
    <property type="entry name" value="FATTY ACID AMIDE HYDROLASE"/>
    <property type="match status" value="1"/>
</dbReference>
<dbReference type="Proteomes" id="UP000663844">
    <property type="component" value="Unassembled WGS sequence"/>
</dbReference>
<dbReference type="GO" id="GO:0009062">
    <property type="term" value="P:fatty acid catabolic process"/>
    <property type="evidence" value="ECO:0007669"/>
    <property type="project" value="TreeGrafter"/>
</dbReference>
<evidence type="ECO:0000256" key="2">
    <source>
        <dbReference type="ARBA" id="ARBA00022801"/>
    </source>
</evidence>
<dbReference type="SUPFAM" id="SSF75304">
    <property type="entry name" value="Amidase signature (AS) enzymes"/>
    <property type="match status" value="1"/>
</dbReference>
<feature type="domain" description="tRNA-splicing endonuclease subunit Sen54 N-terminal" evidence="5">
    <location>
        <begin position="26"/>
        <end position="77"/>
    </location>
</feature>
<evidence type="ECO:0000256" key="1">
    <source>
        <dbReference type="ARBA" id="ARBA00009199"/>
    </source>
</evidence>
<dbReference type="InterPro" id="IPR036928">
    <property type="entry name" value="AS_sf"/>
</dbReference>
<evidence type="ECO:0000313" key="7">
    <source>
        <dbReference type="EMBL" id="CAF3960581.1"/>
    </source>
</evidence>
<dbReference type="AlphaFoldDB" id="A0A819LFN7"/>
<dbReference type="EMBL" id="CAJNOG010000089">
    <property type="protein sequence ID" value="CAF0924172.1"/>
    <property type="molecule type" value="Genomic_DNA"/>
</dbReference>
<feature type="region of interest" description="Disordered" evidence="3">
    <location>
        <begin position="141"/>
        <end position="175"/>
    </location>
</feature>
<evidence type="ECO:0000259" key="5">
    <source>
        <dbReference type="Pfam" id="PF12928"/>
    </source>
</evidence>
<evidence type="ECO:0000256" key="3">
    <source>
        <dbReference type="SAM" id="MobiDB-lite"/>
    </source>
</evidence>
<dbReference type="Pfam" id="PF01425">
    <property type="entry name" value="Amidase"/>
    <property type="match status" value="1"/>
</dbReference>